<name>A0A9W9HPN8_9EURO</name>
<evidence type="ECO:0000313" key="2">
    <source>
        <dbReference type="EMBL" id="KAJ5152410.1"/>
    </source>
</evidence>
<evidence type="ECO:0000256" key="1">
    <source>
        <dbReference type="SAM" id="MobiDB-lite"/>
    </source>
</evidence>
<feature type="region of interest" description="Disordered" evidence="1">
    <location>
        <begin position="39"/>
        <end position="93"/>
    </location>
</feature>
<keyword evidence="3" id="KW-1185">Reference proteome</keyword>
<protein>
    <submittedName>
        <fullName evidence="2">Uncharacterized protein</fullName>
    </submittedName>
</protein>
<accession>A0A9W9HPN8</accession>
<evidence type="ECO:0000313" key="3">
    <source>
        <dbReference type="Proteomes" id="UP001146351"/>
    </source>
</evidence>
<sequence>MGTGISMWRCARFTSAPNLQDTKHLNGWIRLELVSCHRGDPEKRGDANPPSSSLQAVARIESSAPPNGRVPSPRSPRLREGDDDPGTARVAFVRAPATKSRETWLRLVESGDGIASSGLSLPPRFWIDYSRANKVI</sequence>
<dbReference type="EMBL" id="JAPQKO010000008">
    <property type="protein sequence ID" value="KAJ5152410.1"/>
    <property type="molecule type" value="Genomic_DNA"/>
</dbReference>
<dbReference type="Proteomes" id="UP001146351">
    <property type="component" value="Unassembled WGS sequence"/>
</dbReference>
<dbReference type="AlphaFoldDB" id="A0A9W9HPN8"/>
<reference evidence="2" key="1">
    <citation type="submission" date="2022-11" db="EMBL/GenBank/DDBJ databases">
        <authorList>
            <person name="Petersen C."/>
        </authorList>
    </citation>
    <scope>NUCLEOTIDE SEQUENCE</scope>
    <source>
        <strain evidence="2">IBT 21917</strain>
    </source>
</reference>
<reference evidence="2" key="2">
    <citation type="journal article" date="2023" name="IMA Fungus">
        <title>Comparative genomic study of the Penicillium genus elucidates a diverse pangenome and 15 lateral gene transfer events.</title>
        <authorList>
            <person name="Petersen C."/>
            <person name="Sorensen T."/>
            <person name="Nielsen M.R."/>
            <person name="Sondergaard T.E."/>
            <person name="Sorensen J.L."/>
            <person name="Fitzpatrick D.A."/>
            <person name="Frisvad J.C."/>
            <person name="Nielsen K.L."/>
        </authorList>
    </citation>
    <scope>NUCLEOTIDE SEQUENCE</scope>
    <source>
        <strain evidence="2">IBT 21917</strain>
    </source>
</reference>
<proteinExistence type="predicted"/>
<organism evidence="2 3">
    <name type="scientific">Penicillium capsulatum</name>
    <dbReference type="NCBI Taxonomy" id="69766"/>
    <lineage>
        <taxon>Eukaryota</taxon>
        <taxon>Fungi</taxon>
        <taxon>Dikarya</taxon>
        <taxon>Ascomycota</taxon>
        <taxon>Pezizomycotina</taxon>
        <taxon>Eurotiomycetes</taxon>
        <taxon>Eurotiomycetidae</taxon>
        <taxon>Eurotiales</taxon>
        <taxon>Aspergillaceae</taxon>
        <taxon>Penicillium</taxon>
    </lineage>
</organism>
<gene>
    <name evidence="2" type="ORF">N7492_010705</name>
</gene>
<comment type="caution">
    <text evidence="2">The sequence shown here is derived from an EMBL/GenBank/DDBJ whole genome shotgun (WGS) entry which is preliminary data.</text>
</comment>